<dbReference type="Pfam" id="PF00487">
    <property type="entry name" value="FA_desaturase"/>
    <property type="match status" value="1"/>
</dbReference>
<evidence type="ECO:0000313" key="3">
    <source>
        <dbReference type="EMBL" id="QBB69892.1"/>
    </source>
</evidence>
<name>A0A411HHA5_9GAMM</name>
<evidence type="ECO:0000313" key="4">
    <source>
        <dbReference type="Proteomes" id="UP000291562"/>
    </source>
</evidence>
<dbReference type="GO" id="GO:0006629">
    <property type="term" value="P:lipid metabolic process"/>
    <property type="evidence" value="ECO:0007669"/>
    <property type="project" value="InterPro"/>
</dbReference>
<accession>A0A411HHA5</accession>
<gene>
    <name evidence="3" type="ORF">ELE36_05650</name>
</gene>
<feature type="transmembrane region" description="Helical" evidence="1">
    <location>
        <begin position="38"/>
        <end position="58"/>
    </location>
</feature>
<dbReference type="EMBL" id="CP035704">
    <property type="protein sequence ID" value="QBB69892.1"/>
    <property type="molecule type" value="Genomic_DNA"/>
</dbReference>
<keyword evidence="1" id="KW-0812">Transmembrane</keyword>
<feature type="transmembrane region" description="Helical" evidence="1">
    <location>
        <begin position="171"/>
        <end position="196"/>
    </location>
</feature>
<dbReference type="RefSeq" id="WP_129832151.1">
    <property type="nucleotide sequence ID" value="NZ_CP035704.1"/>
</dbReference>
<keyword evidence="4" id="KW-1185">Reference proteome</keyword>
<dbReference type="AlphaFoldDB" id="A0A411HHA5"/>
<dbReference type="OrthoDB" id="634389at2"/>
<evidence type="ECO:0000259" key="2">
    <source>
        <dbReference type="Pfam" id="PF00487"/>
    </source>
</evidence>
<sequence length="298" mass="35028">MSTRKSFFAYTVWDAYPAFLGIAHAVFLAFIFFDFHHLSWPVFIVLGLIYSISISWSINGTSHNFIHNPFFKWAWLNRAYSILLSVTDGFSQEFYHHVHLRHHVGNMDRIGENGTTIDPLSIYRRGKNGEPESVWTYTFCSYFRDDIGEVYTRLKEKHPEKARWIWREIGIMLAVYLACAIWDWRAFLVLVPFYYFGHCLSSLNGFYEHYKGDPDKPIAWGVSTYNKLYNWLWLYNGHHAEHHYRPKIHWSKMPSFRAQIRDEQARAGVRVIKWCHALGFMDNAPRAGAETVARASGE</sequence>
<dbReference type="KEGG" id="xbc:ELE36_05650"/>
<dbReference type="Proteomes" id="UP000291562">
    <property type="component" value="Chromosome"/>
</dbReference>
<feature type="transmembrane region" description="Helical" evidence="1">
    <location>
        <begin position="7"/>
        <end position="32"/>
    </location>
</feature>
<keyword evidence="1" id="KW-0472">Membrane</keyword>
<dbReference type="InterPro" id="IPR005804">
    <property type="entry name" value="FA_desaturase_dom"/>
</dbReference>
<protein>
    <submittedName>
        <fullName evidence="3">Fatty acid desaturase</fullName>
    </submittedName>
</protein>
<organism evidence="3 4">
    <name type="scientific">Pseudolysobacter antarcticus</name>
    <dbReference type="NCBI Taxonomy" id="2511995"/>
    <lineage>
        <taxon>Bacteria</taxon>
        <taxon>Pseudomonadati</taxon>
        <taxon>Pseudomonadota</taxon>
        <taxon>Gammaproteobacteria</taxon>
        <taxon>Lysobacterales</taxon>
        <taxon>Rhodanobacteraceae</taxon>
        <taxon>Pseudolysobacter</taxon>
    </lineage>
</organism>
<keyword evidence="1" id="KW-1133">Transmembrane helix</keyword>
<feature type="domain" description="Fatty acid desaturase" evidence="2">
    <location>
        <begin position="39"/>
        <end position="271"/>
    </location>
</feature>
<dbReference type="CDD" id="cd01060">
    <property type="entry name" value="Membrane-FADS-like"/>
    <property type="match status" value="1"/>
</dbReference>
<proteinExistence type="predicted"/>
<evidence type="ECO:0000256" key="1">
    <source>
        <dbReference type="SAM" id="Phobius"/>
    </source>
</evidence>
<reference evidence="3 4" key="1">
    <citation type="submission" date="2019-01" db="EMBL/GenBank/DDBJ databases">
        <title>Pseudolysobacter antarctica gen. nov., sp. nov., isolated from Fildes Peninsula, Antarctica.</title>
        <authorList>
            <person name="Wei Z."/>
            <person name="Peng F."/>
        </authorList>
    </citation>
    <scope>NUCLEOTIDE SEQUENCE [LARGE SCALE GENOMIC DNA]</scope>
    <source>
        <strain evidence="3 4">AQ6-296</strain>
    </source>
</reference>